<sequence length="22" mass="2535">MYTYDEAFEASVQYFNGDELAA</sequence>
<proteinExistence type="predicted"/>
<dbReference type="EMBL" id="UINC01031548">
    <property type="protein sequence ID" value="SVB17764.1"/>
    <property type="molecule type" value="Genomic_DNA"/>
</dbReference>
<dbReference type="AlphaFoldDB" id="A0A382BVW1"/>
<evidence type="ECO:0000313" key="1">
    <source>
        <dbReference type="EMBL" id="SVB17764.1"/>
    </source>
</evidence>
<accession>A0A382BVW1</accession>
<protein>
    <submittedName>
        <fullName evidence="1">Uncharacterized protein</fullName>
    </submittedName>
</protein>
<reference evidence="1" key="1">
    <citation type="submission" date="2018-05" db="EMBL/GenBank/DDBJ databases">
        <authorList>
            <person name="Lanie J.A."/>
            <person name="Ng W.-L."/>
            <person name="Kazmierczak K.M."/>
            <person name="Andrzejewski T.M."/>
            <person name="Davidsen T.M."/>
            <person name="Wayne K.J."/>
            <person name="Tettelin H."/>
            <person name="Glass J.I."/>
            <person name="Rusch D."/>
            <person name="Podicherti R."/>
            <person name="Tsui H.-C.T."/>
            <person name="Winkler M.E."/>
        </authorList>
    </citation>
    <scope>NUCLEOTIDE SEQUENCE</scope>
</reference>
<gene>
    <name evidence="1" type="ORF">METZ01_LOCUS170618</name>
</gene>
<feature type="non-terminal residue" evidence="1">
    <location>
        <position position="22"/>
    </location>
</feature>
<organism evidence="1">
    <name type="scientific">marine metagenome</name>
    <dbReference type="NCBI Taxonomy" id="408172"/>
    <lineage>
        <taxon>unclassified sequences</taxon>
        <taxon>metagenomes</taxon>
        <taxon>ecological metagenomes</taxon>
    </lineage>
</organism>
<name>A0A382BVW1_9ZZZZ</name>